<evidence type="ECO:0000256" key="13">
    <source>
        <dbReference type="ARBA" id="ARBA00031251"/>
    </source>
</evidence>
<evidence type="ECO:0000256" key="1">
    <source>
        <dbReference type="ARBA" id="ARBA00004964"/>
    </source>
</evidence>
<evidence type="ECO:0000256" key="5">
    <source>
        <dbReference type="ARBA" id="ARBA00013882"/>
    </source>
</evidence>
<keyword evidence="9" id="KW-0418">Kinase</keyword>
<keyword evidence="6" id="KW-0321">Glycogen metabolism</keyword>
<dbReference type="Gene3D" id="3.90.1200.10">
    <property type="match status" value="1"/>
</dbReference>
<comment type="catalytic activity">
    <reaction evidence="14">
        <text>D-maltose + ATP = alpha-maltose 1-phosphate + ADP + H(+)</text>
        <dbReference type="Rhea" id="RHEA:31915"/>
        <dbReference type="ChEBI" id="CHEBI:15378"/>
        <dbReference type="ChEBI" id="CHEBI:17306"/>
        <dbReference type="ChEBI" id="CHEBI:30616"/>
        <dbReference type="ChEBI" id="CHEBI:63576"/>
        <dbReference type="ChEBI" id="CHEBI:456216"/>
        <dbReference type="EC" id="2.7.1.175"/>
    </reaction>
</comment>
<evidence type="ECO:0000256" key="10">
    <source>
        <dbReference type="ARBA" id="ARBA00022840"/>
    </source>
</evidence>
<protein>
    <recommendedName>
        <fullName evidence="5">Maltokinase</fullName>
        <ecNumber evidence="4">2.7.1.175</ecNumber>
    </recommendedName>
    <alternativeName>
        <fullName evidence="13">Maltose-1-phosphate synthase</fullName>
    </alternativeName>
</protein>
<proteinExistence type="inferred from homology"/>
<evidence type="ECO:0000256" key="3">
    <source>
        <dbReference type="ARBA" id="ARBA00011245"/>
    </source>
</evidence>
<evidence type="ECO:0000313" key="16">
    <source>
        <dbReference type="EMBL" id="MCP2273974.1"/>
    </source>
</evidence>
<comment type="pathway">
    <text evidence="1">Glycan biosynthesis; glycogen biosynthesis.</text>
</comment>
<accession>A0ABT1IMS5</accession>
<name>A0ABT1IMS5_9PSEU</name>
<keyword evidence="7" id="KW-0808">Transferase</keyword>
<organism evidence="16 17">
    <name type="scientific">Actinokineospora diospyrosa</name>
    <dbReference type="NCBI Taxonomy" id="103728"/>
    <lineage>
        <taxon>Bacteria</taxon>
        <taxon>Bacillati</taxon>
        <taxon>Actinomycetota</taxon>
        <taxon>Actinomycetes</taxon>
        <taxon>Pseudonocardiales</taxon>
        <taxon>Pseudonocardiaceae</taxon>
        <taxon>Actinokineospora</taxon>
    </lineage>
</organism>
<dbReference type="Pfam" id="PF18085">
    <property type="entry name" value="Mak_N_cap"/>
    <property type="match status" value="1"/>
</dbReference>
<comment type="subunit">
    <text evidence="3">Monomer.</text>
</comment>
<gene>
    <name evidence="16" type="ORF">LV75_006506</name>
</gene>
<evidence type="ECO:0000256" key="4">
    <source>
        <dbReference type="ARBA" id="ARBA00011962"/>
    </source>
</evidence>
<comment type="caution">
    <text evidence="16">The sequence shown here is derived from an EMBL/GenBank/DDBJ whole genome shotgun (WGS) entry which is preliminary data.</text>
</comment>
<feature type="domain" description="Maltokinase N-terminal cap" evidence="15">
    <location>
        <begin position="19"/>
        <end position="97"/>
    </location>
</feature>
<evidence type="ECO:0000256" key="9">
    <source>
        <dbReference type="ARBA" id="ARBA00022777"/>
    </source>
</evidence>
<sequence>MTTRPLPAVTSLAEDLPGWLPGQRWFAAKGQDVASVRVERAALLVDGDPALLHTLLDADGERYQLLLGLTDEVPDHLRAAVIGRLADGSYAYDATHDAELMGGLLELFAEHSAAGGLDWLPEPGVHIQTGLRARPVGVEQSNTSIVFGEHYILKLYRRPAPGPNRDVELHRALVRAGSAQVAEPVAVVRAEGTVLGFAQRYLGDSAEGWATATASVRDLLAEADLHAGEVGGDFAGEAHRLGAAVAAVHADLAAALGVATAGQAEMAAGADGMHARLDAALAQVPALAKREGVLRAAFDAVRELPGTSVQQVHGDLHLGQVLRTTGGWVLIDFEGEPDAPVAERNRTRSALRDVAGMLRSFDYAALHMLAGEEPDHQRLTRAAEWADRNRAAFCAGYATVGTDPRADSVLLRAFELDKAVYEVGYEHRNRPDWVPIPLAAIDRATAAG</sequence>
<evidence type="ECO:0000256" key="11">
    <source>
        <dbReference type="ARBA" id="ARBA00023056"/>
    </source>
</evidence>
<evidence type="ECO:0000256" key="2">
    <source>
        <dbReference type="ARBA" id="ARBA00006219"/>
    </source>
</evidence>
<dbReference type="RefSeq" id="WP_253891163.1">
    <property type="nucleotide sequence ID" value="NZ_BAAAVB010000029.1"/>
</dbReference>
<evidence type="ECO:0000256" key="6">
    <source>
        <dbReference type="ARBA" id="ARBA00022600"/>
    </source>
</evidence>
<keyword evidence="17" id="KW-1185">Reference proteome</keyword>
<evidence type="ECO:0000256" key="7">
    <source>
        <dbReference type="ARBA" id="ARBA00022679"/>
    </source>
</evidence>
<dbReference type="EMBL" id="JAMTCO010000020">
    <property type="protein sequence ID" value="MCP2273974.1"/>
    <property type="molecule type" value="Genomic_DNA"/>
</dbReference>
<keyword evidence="8" id="KW-0547">Nucleotide-binding</keyword>
<evidence type="ECO:0000259" key="15">
    <source>
        <dbReference type="Pfam" id="PF18085"/>
    </source>
</evidence>
<dbReference type="InterPro" id="IPR011009">
    <property type="entry name" value="Kinase-like_dom_sf"/>
</dbReference>
<keyword evidence="12" id="KW-0119">Carbohydrate metabolism</keyword>
<dbReference type="InterPro" id="IPR040999">
    <property type="entry name" value="Mak_N_cap"/>
</dbReference>
<dbReference type="EC" id="2.7.1.175" evidence="4"/>
<comment type="similarity">
    <text evidence="2">Belongs to the aminoglycoside phosphotransferase family.</text>
</comment>
<evidence type="ECO:0000256" key="12">
    <source>
        <dbReference type="ARBA" id="ARBA00023277"/>
    </source>
</evidence>
<dbReference type="Proteomes" id="UP001205185">
    <property type="component" value="Unassembled WGS sequence"/>
</dbReference>
<keyword evidence="11" id="KW-0320">Glycogen biosynthesis</keyword>
<evidence type="ECO:0000256" key="14">
    <source>
        <dbReference type="ARBA" id="ARBA00049067"/>
    </source>
</evidence>
<evidence type="ECO:0000256" key="8">
    <source>
        <dbReference type="ARBA" id="ARBA00022741"/>
    </source>
</evidence>
<keyword evidence="10" id="KW-0067">ATP-binding</keyword>
<reference evidence="16 17" key="1">
    <citation type="submission" date="2022-06" db="EMBL/GenBank/DDBJ databases">
        <title>Genomic Encyclopedia of Archaeal and Bacterial Type Strains, Phase II (KMG-II): from individual species to whole genera.</title>
        <authorList>
            <person name="Goeker M."/>
        </authorList>
    </citation>
    <scope>NUCLEOTIDE SEQUENCE [LARGE SCALE GENOMIC DNA]</scope>
    <source>
        <strain evidence="16 17">DSM 44255</strain>
    </source>
</reference>
<dbReference type="SUPFAM" id="SSF56112">
    <property type="entry name" value="Protein kinase-like (PK-like)"/>
    <property type="match status" value="1"/>
</dbReference>
<evidence type="ECO:0000313" key="17">
    <source>
        <dbReference type="Proteomes" id="UP001205185"/>
    </source>
</evidence>